<feature type="chain" id="PRO_5040995211" evidence="2">
    <location>
        <begin position="21"/>
        <end position="524"/>
    </location>
</feature>
<feature type="region of interest" description="Disordered" evidence="1">
    <location>
        <begin position="297"/>
        <end position="406"/>
    </location>
</feature>
<feature type="compositionally biased region" description="Acidic residues" evidence="1">
    <location>
        <begin position="397"/>
        <end position="406"/>
    </location>
</feature>
<feature type="region of interest" description="Disordered" evidence="1">
    <location>
        <begin position="114"/>
        <end position="140"/>
    </location>
</feature>
<dbReference type="EMBL" id="JANBPU010000132">
    <property type="protein sequence ID" value="KAJ1915740.1"/>
    <property type="molecule type" value="Genomic_DNA"/>
</dbReference>
<evidence type="ECO:0000256" key="1">
    <source>
        <dbReference type="SAM" id="MobiDB-lite"/>
    </source>
</evidence>
<dbReference type="AlphaFoldDB" id="A0A9W8DRU7"/>
<reference evidence="3" key="1">
    <citation type="submission" date="2022-07" db="EMBL/GenBank/DDBJ databases">
        <title>Phylogenomic reconstructions and comparative analyses of Kickxellomycotina fungi.</title>
        <authorList>
            <person name="Reynolds N.K."/>
            <person name="Stajich J.E."/>
            <person name="Barry K."/>
            <person name="Grigoriev I.V."/>
            <person name="Crous P."/>
            <person name="Smith M.E."/>
        </authorList>
    </citation>
    <scope>NUCLEOTIDE SEQUENCE</scope>
    <source>
        <strain evidence="3">NBRC 100468</strain>
    </source>
</reference>
<feature type="compositionally biased region" description="Polar residues" evidence="1">
    <location>
        <begin position="373"/>
        <end position="391"/>
    </location>
</feature>
<comment type="caution">
    <text evidence="3">The sequence shown here is derived from an EMBL/GenBank/DDBJ whole genome shotgun (WGS) entry which is preliminary data.</text>
</comment>
<evidence type="ECO:0000313" key="4">
    <source>
        <dbReference type="Proteomes" id="UP001150538"/>
    </source>
</evidence>
<name>A0A9W8DRU7_9FUNG</name>
<evidence type="ECO:0000256" key="2">
    <source>
        <dbReference type="SAM" id="SignalP"/>
    </source>
</evidence>
<feature type="compositionally biased region" description="Basic and acidic residues" evidence="1">
    <location>
        <begin position="452"/>
        <end position="471"/>
    </location>
</feature>
<evidence type="ECO:0000313" key="3">
    <source>
        <dbReference type="EMBL" id="KAJ1915740.1"/>
    </source>
</evidence>
<feature type="region of interest" description="Disordered" evidence="1">
    <location>
        <begin position="228"/>
        <end position="259"/>
    </location>
</feature>
<keyword evidence="4" id="KW-1185">Reference proteome</keyword>
<dbReference type="Proteomes" id="UP001150538">
    <property type="component" value="Unassembled WGS sequence"/>
</dbReference>
<keyword evidence="2" id="KW-0732">Signal</keyword>
<feature type="compositionally biased region" description="Low complexity" evidence="1">
    <location>
        <begin position="334"/>
        <end position="346"/>
    </location>
</feature>
<protein>
    <submittedName>
        <fullName evidence="3">Uncharacterized protein</fullName>
    </submittedName>
</protein>
<feature type="signal peptide" evidence="2">
    <location>
        <begin position="1"/>
        <end position="20"/>
    </location>
</feature>
<sequence>MVRLTLGLLTISAGVTLVSILEPYQIGVNSYPVGQHGVHILEHKTYIPTFPERQPKAPEAELVNPRAPVVAKRDRSNHQLKRSPQPDGHRTRIPLPFFGTDILADPIGQYSDDQLLQQTPSNNNNSSNDGDDNFDSTQPTIQPCVGGNGCDKGQLAPLPVVIAYPPYVPFPCRHRSQPDREWGKHPPHRGKETTTRVPVFPFAVTRTIGAGDSDDGYIQYLPLCPRDNGDNNASGDEVAIGDGGGGDYQTAPAPPTPTACTKTKCSRCCAAKGHNLDHLKRKTTRIPVFPWWPTRIFSSDDNDDSVKRSPSSCSGQDNEDDDGECQKIYPTCATPTTPTSTSTSSSENHKLPIEGGDGETTTRIPVFPWTAPVTKTTTSDADDQYSQSLPLCSSDYHEDDEEEEDEDCYCEEEKEDYYEVCYEVPPTECNTATPTIIKPPPEQETATNTSDSSKKQKPIDNTEDGGDRETTTRIPVFPFFVTSVDPKGSTHIIQIDYMNTEDGNGPAPTGGDDYDGDGGALPSF</sequence>
<accession>A0A9W8DRU7</accession>
<organism evidence="3 4">
    <name type="scientific">Mycoemilia scoparia</name>
    <dbReference type="NCBI Taxonomy" id="417184"/>
    <lineage>
        <taxon>Eukaryota</taxon>
        <taxon>Fungi</taxon>
        <taxon>Fungi incertae sedis</taxon>
        <taxon>Zoopagomycota</taxon>
        <taxon>Kickxellomycotina</taxon>
        <taxon>Kickxellomycetes</taxon>
        <taxon>Kickxellales</taxon>
        <taxon>Kickxellaceae</taxon>
        <taxon>Mycoemilia</taxon>
    </lineage>
</organism>
<feature type="region of interest" description="Disordered" evidence="1">
    <location>
        <begin position="498"/>
        <end position="524"/>
    </location>
</feature>
<feature type="region of interest" description="Disordered" evidence="1">
    <location>
        <begin position="430"/>
        <end position="474"/>
    </location>
</feature>
<proteinExistence type="predicted"/>
<gene>
    <name evidence="3" type="ORF">H4219_004157</name>
</gene>
<feature type="region of interest" description="Disordered" evidence="1">
    <location>
        <begin position="68"/>
        <end position="95"/>
    </location>
</feature>